<protein>
    <submittedName>
        <fullName evidence="3">Uncharacterized protein</fullName>
    </submittedName>
</protein>
<keyword evidence="2" id="KW-0812">Transmembrane</keyword>
<dbReference type="AlphaFoldDB" id="A0AAD6UP16"/>
<accession>A0AAD6UP16</accession>
<evidence type="ECO:0000313" key="3">
    <source>
        <dbReference type="EMBL" id="KAJ7191449.1"/>
    </source>
</evidence>
<comment type="caution">
    <text evidence="3">The sequence shown here is derived from an EMBL/GenBank/DDBJ whole genome shotgun (WGS) entry which is preliminary data.</text>
</comment>
<keyword evidence="2" id="KW-0472">Membrane</keyword>
<evidence type="ECO:0000256" key="2">
    <source>
        <dbReference type="SAM" id="Phobius"/>
    </source>
</evidence>
<organism evidence="3 4">
    <name type="scientific">Mycena pura</name>
    <dbReference type="NCBI Taxonomy" id="153505"/>
    <lineage>
        <taxon>Eukaryota</taxon>
        <taxon>Fungi</taxon>
        <taxon>Dikarya</taxon>
        <taxon>Basidiomycota</taxon>
        <taxon>Agaricomycotina</taxon>
        <taxon>Agaricomycetes</taxon>
        <taxon>Agaricomycetidae</taxon>
        <taxon>Agaricales</taxon>
        <taxon>Marasmiineae</taxon>
        <taxon>Mycenaceae</taxon>
        <taxon>Mycena</taxon>
    </lineage>
</organism>
<dbReference type="Proteomes" id="UP001219525">
    <property type="component" value="Unassembled WGS sequence"/>
</dbReference>
<gene>
    <name evidence="3" type="ORF">GGX14DRAFT_381156</name>
</gene>
<proteinExistence type="predicted"/>
<dbReference type="EMBL" id="JARJCW010000132">
    <property type="protein sequence ID" value="KAJ7191449.1"/>
    <property type="molecule type" value="Genomic_DNA"/>
</dbReference>
<sequence>MLLGDSVVLWRALVLFQQPRVAVLIPCFMLFMSLVFFLVPFILGHDQIFGSELLFSNCQFIAWVFSLGTNASCTVLIGIRAWKYRRMMRTMYATQKLATERIMSLLVESGFIYCLFWLTQLVIFNKFPVSPAGSYAFDVLSSFGDQVSGMYPTLIIVIVNFQRTIWDDEAASINIRPRRTTSALSEFRCAVPSDTFGGTTDFSSVPSKGRQGDGKESFEMT</sequence>
<keyword evidence="4" id="KW-1185">Reference proteome</keyword>
<feature type="compositionally biased region" description="Basic and acidic residues" evidence="1">
    <location>
        <begin position="210"/>
        <end position="221"/>
    </location>
</feature>
<keyword evidence="2" id="KW-1133">Transmembrane helix</keyword>
<reference evidence="3" key="1">
    <citation type="submission" date="2023-03" db="EMBL/GenBank/DDBJ databases">
        <title>Massive genome expansion in bonnet fungi (Mycena s.s.) driven by repeated elements and novel gene families across ecological guilds.</title>
        <authorList>
            <consortium name="Lawrence Berkeley National Laboratory"/>
            <person name="Harder C.B."/>
            <person name="Miyauchi S."/>
            <person name="Viragh M."/>
            <person name="Kuo A."/>
            <person name="Thoen E."/>
            <person name="Andreopoulos B."/>
            <person name="Lu D."/>
            <person name="Skrede I."/>
            <person name="Drula E."/>
            <person name="Henrissat B."/>
            <person name="Morin E."/>
            <person name="Kohler A."/>
            <person name="Barry K."/>
            <person name="LaButti K."/>
            <person name="Morin E."/>
            <person name="Salamov A."/>
            <person name="Lipzen A."/>
            <person name="Mereny Z."/>
            <person name="Hegedus B."/>
            <person name="Baldrian P."/>
            <person name="Stursova M."/>
            <person name="Weitz H."/>
            <person name="Taylor A."/>
            <person name="Grigoriev I.V."/>
            <person name="Nagy L.G."/>
            <person name="Martin F."/>
            <person name="Kauserud H."/>
        </authorList>
    </citation>
    <scope>NUCLEOTIDE SEQUENCE</scope>
    <source>
        <strain evidence="3">9144</strain>
    </source>
</reference>
<feature type="transmembrane region" description="Helical" evidence="2">
    <location>
        <begin position="102"/>
        <end position="124"/>
    </location>
</feature>
<name>A0AAD6UP16_9AGAR</name>
<evidence type="ECO:0000256" key="1">
    <source>
        <dbReference type="SAM" id="MobiDB-lite"/>
    </source>
</evidence>
<evidence type="ECO:0000313" key="4">
    <source>
        <dbReference type="Proteomes" id="UP001219525"/>
    </source>
</evidence>
<feature type="transmembrane region" description="Helical" evidence="2">
    <location>
        <begin position="21"/>
        <end position="43"/>
    </location>
</feature>
<feature type="transmembrane region" description="Helical" evidence="2">
    <location>
        <begin position="63"/>
        <end position="82"/>
    </location>
</feature>
<feature type="region of interest" description="Disordered" evidence="1">
    <location>
        <begin position="200"/>
        <end position="221"/>
    </location>
</feature>